<dbReference type="InterPro" id="IPR050750">
    <property type="entry name" value="C5-MTase"/>
</dbReference>
<keyword evidence="5" id="KW-0680">Restriction system</keyword>
<evidence type="ECO:0000256" key="5">
    <source>
        <dbReference type="ARBA" id="ARBA00022747"/>
    </source>
</evidence>
<dbReference type="InterPro" id="IPR029063">
    <property type="entry name" value="SAM-dependent_MTases_sf"/>
</dbReference>
<dbReference type="PANTHER" id="PTHR46098">
    <property type="entry name" value="TRNA (CYTOSINE(38)-C(5))-METHYLTRANSFERASE"/>
    <property type="match status" value="1"/>
</dbReference>
<dbReference type="PROSITE" id="PS00094">
    <property type="entry name" value="C5_MTASE_1"/>
    <property type="match status" value="1"/>
</dbReference>
<keyword evidence="2 6" id="KW-0489">Methyltransferase</keyword>
<comment type="caution">
    <text evidence="8">The sequence shown here is derived from an EMBL/GenBank/DDBJ whole genome shotgun (WGS) entry which is preliminary data.</text>
</comment>
<dbReference type="EC" id="2.1.1.37" evidence="1"/>
<dbReference type="InterPro" id="IPR001525">
    <property type="entry name" value="C5_MeTfrase"/>
</dbReference>
<keyword evidence="4 6" id="KW-0949">S-adenosyl-L-methionine</keyword>
<evidence type="ECO:0000256" key="7">
    <source>
        <dbReference type="SAM" id="MobiDB-lite"/>
    </source>
</evidence>
<evidence type="ECO:0000256" key="4">
    <source>
        <dbReference type="ARBA" id="ARBA00022691"/>
    </source>
</evidence>
<dbReference type="SUPFAM" id="SSF53335">
    <property type="entry name" value="S-adenosyl-L-methionine-dependent methyltransferases"/>
    <property type="match status" value="1"/>
</dbReference>
<gene>
    <name evidence="8" type="ORF">GCM10009560_38040</name>
</gene>
<comment type="similarity">
    <text evidence="6">Belongs to the class I-like SAM-binding methyltransferase superfamily. C5-methyltransferase family.</text>
</comment>
<name>A0ABP4A710_9ACTN</name>
<evidence type="ECO:0000256" key="1">
    <source>
        <dbReference type="ARBA" id="ARBA00011975"/>
    </source>
</evidence>
<evidence type="ECO:0000256" key="6">
    <source>
        <dbReference type="PROSITE-ProRule" id="PRU01016"/>
    </source>
</evidence>
<dbReference type="Pfam" id="PF00145">
    <property type="entry name" value="DNA_methylase"/>
    <property type="match status" value="1"/>
</dbReference>
<keyword evidence="9" id="KW-1185">Reference proteome</keyword>
<keyword evidence="3 6" id="KW-0808">Transferase</keyword>
<feature type="active site" evidence="6">
    <location>
        <position position="75"/>
    </location>
</feature>
<dbReference type="RefSeq" id="WP_343951237.1">
    <property type="nucleotide sequence ID" value="NZ_BAAAHQ010000018.1"/>
</dbReference>
<dbReference type="EMBL" id="BAAAHQ010000018">
    <property type="protein sequence ID" value="GAA0932415.1"/>
    <property type="molecule type" value="Genomic_DNA"/>
</dbReference>
<feature type="region of interest" description="Disordered" evidence="7">
    <location>
        <begin position="170"/>
        <end position="259"/>
    </location>
</feature>
<evidence type="ECO:0000313" key="8">
    <source>
        <dbReference type="EMBL" id="GAA0932415.1"/>
    </source>
</evidence>
<protein>
    <recommendedName>
        <fullName evidence="1">DNA (cytosine-5-)-methyltransferase</fullName>
        <ecNumber evidence="1">2.1.1.37</ecNumber>
    </recommendedName>
</protein>
<dbReference type="Proteomes" id="UP001501578">
    <property type="component" value="Unassembled WGS sequence"/>
</dbReference>
<organism evidence="8 9">
    <name type="scientific">Nonomuraea longicatena</name>
    <dbReference type="NCBI Taxonomy" id="83682"/>
    <lineage>
        <taxon>Bacteria</taxon>
        <taxon>Bacillati</taxon>
        <taxon>Actinomycetota</taxon>
        <taxon>Actinomycetes</taxon>
        <taxon>Streptosporangiales</taxon>
        <taxon>Streptosporangiaceae</taxon>
        <taxon>Nonomuraea</taxon>
    </lineage>
</organism>
<dbReference type="PROSITE" id="PS51679">
    <property type="entry name" value="SAM_MT_C5"/>
    <property type="match status" value="1"/>
</dbReference>
<dbReference type="InterPro" id="IPR018117">
    <property type="entry name" value="C5_DNA_meth_AS"/>
</dbReference>
<proteinExistence type="inferred from homology"/>
<dbReference type="PANTHER" id="PTHR46098:SF1">
    <property type="entry name" value="TRNA (CYTOSINE(38)-C(5))-METHYLTRANSFERASE"/>
    <property type="match status" value="1"/>
</dbReference>
<accession>A0ABP4A710</accession>
<reference evidence="9" key="1">
    <citation type="journal article" date="2019" name="Int. J. Syst. Evol. Microbiol.">
        <title>The Global Catalogue of Microorganisms (GCM) 10K type strain sequencing project: providing services to taxonomists for standard genome sequencing and annotation.</title>
        <authorList>
            <consortium name="The Broad Institute Genomics Platform"/>
            <consortium name="The Broad Institute Genome Sequencing Center for Infectious Disease"/>
            <person name="Wu L."/>
            <person name="Ma J."/>
        </authorList>
    </citation>
    <scope>NUCLEOTIDE SEQUENCE [LARGE SCALE GENOMIC DNA]</scope>
    <source>
        <strain evidence="9">JCM 11136</strain>
    </source>
</reference>
<evidence type="ECO:0000313" key="9">
    <source>
        <dbReference type="Proteomes" id="UP001501578"/>
    </source>
</evidence>
<evidence type="ECO:0000256" key="3">
    <source>
        <dbReference type="ARBA" id="ARBA00022679"/>
    </source>
</evidence>
<evidence type="ECO:0000256" key="2">
    <source>
        <dbReference type="ARBA" id="ARBA00022603"/>
    </source>
</evidence>
<dbReference type="Gene3D" id="3.40.50.150">
    <property type="entry name" value="Vaccinia Virus protein VP39"/>
    <property type="match status" value="1"/>
</dbReference>
<sequence>MTAPTMGSVCTGYGGLDLAVSAVLGARPAWVADPDPGAARILAHHWPEVPNLGDITALDWASVPRVDVLTAGFPCQDLSHAGRGAGIRKDTRSGLWLTIAHAVGVLRPRLLLLENVAAIATRRPGLDVVLADLAALGFDAEWTCLRASDVGAPHRRDRWFCLAWPADPDHLRGHRHRTAGQPPQRHPQSADRVAAHRPRLRGGEPAEATHPFPGSGQARPEPGRRSGGAAADPDDAQWNGQQGEQPWRPAPAGGGGSDIDWGAYARAVARWEAVTGPAPRPTDDRGRLSPPFVEWLMGLPPGWVTDVPGLTRTQQLHKLGNGVVPLQAVVGLHTLMPVYARATAALRQEDIAS</sequence>
<dbReference type="PRINTS" id="PR00105">
    <property type="entry name" value="C5METTRFRASE"/>
</dbReference>